<dbReference type="EMBL" id="SRLO01000605">
    <property type="protein sequence ID" value="TNN50781.1"/>
    <property type="molecule type" value="Genomic_DNA"/>
</dbReference>
<accession>A0A4Z2GC17</accession>
<comment type="caution">
    <text evidence="1">The sequence shown here is derived from an EMBL/GenBank/DDBJ whole genome shotgun (WGS) entry which is preliminary data.</text>
</comment>
<sequence>MVFSSDFTCESETDSRVGLDYIAEQKKVSLASHRSPAATIGSPCSVAQWRFHTSQPVLLWTQSYATWGGGDSD</sequence>
<gene>
    <name evidence="1" type="ORF">EYF80_038993</name>
</gene>
<evidence type="ECO:0000313" key="1">
    <source>
        <dbReference type="EMBL" id="TNN50781.1"/>
    </source>
</evidence>
<dbReference type="Proteomes" id="UP000314294">
    <property type="component" value="Unassembled WGS sequence"/>
</dbReference>
<name>A0A4Z2GC17_9TELE</name>
<evidence type="ECO:0000313" key="2">
    <source>
        <dbReference type="Proteomes" id="UP000314294"/>
    </source>
</evidence>
<protein>
    <submittedName>
        <fullName evidence="1">Uncharacterized protein</fullName>
    </submittedName>
</protein>
<dbReference type="AlphaFoldDB" id="A0A4Z2GC17"/>
<proteinExistence type="predicted"/>
<reference evidence="1 2" key="1">
    <citation type="submission" date="2019-03" db="EMBL/GenBank/DDBJ databases">
        <title>First draft genome of Liparis tanakae, snailfish: a comprehensive survey of snailfish specific genes.</title>
        <authorList>
            <person name="Kim W."/>
            <person name="Song I."/>
            <person name="Jeong J.-H."/>
            <person name="Kim D."/>
            <person name="Kim S."/>
            <person name="Ryu S."/>
            <person name="Song J.Y."/>
            <person name="Lee S.K."/>
        </authorList>
    </citation>
    <scope>NUCLEOTIDE SEQUENCE [LARGE SCALE GENOMIC DNA]</scope>
    <source>
        <tissue evidence="1">Muscle</tissue>
    </source>
</reference>
<organism evidence="1 2">
    <name type="scientific">Liparis tanakae</name>
    <name type="common">Tanaka's snailfish</name>
    <dbReference type="NCBI Taxonomy" id="230148"/>
    <lineage>
        <taxon>Eukaryota</taxon>
        <taxon>Metazoa</taxon>
        <taxon>Chordata</taxon>
        <taxon>Craniata</taxon>
        <taxon>Vertebrata</taxon>
        <taxon>Euteleostomi</taxon>
        <taxon>Actinopterygii</taxon>
        <taxon>Neopterygii</taxon>
        <taxon>Teleostei</taxon>
        <taxon>Neoteleostei</taxon>
        <taxon>Acanthomorphata</taxon>
        <taxon>Eupercaria</taxon>
        <taxon>Perciformes</taxon>
        <taxon>Cottioidei</taxon>
        <taxon>Cottales</taxon>
        <taxon>Liparidae</taxon>
        <taxon>Liparis</taxon>
    </lineage>
</organism>
<keyword evidence="2" id="KW-1185">Reference proteome</keyword>